<proteinExistence type="predicted"/>
<keyword evidence="2" id="KW-1185">Reference proteome</keyword>
<evidence type="ECO:0000313" key="2">
    <source>
        <dbReference type="Proteomes" id="UP000708298"/>
    </source>
</evidence>
<reference evidence="1" key="2">
    <citation type="submission" date="2021-01" db="EMBL/GenBank/DDBJ databases">
        <authorList>
            <person name="Mieszkin S."/>
            <person name="Pouder E."/>
            <person name="Alain K."/>
        </authorList>
    </citation>
    <scope>NUCLEOTIDE SEQUENCE</scope>
    <source>
        <strain evidence="1">HW T2.11</strain>
    </source>
</reference>
<organism evidence="1 2">
    <name type="scientific">Acidisoma silvae</name>
    <dbReference type="NCBI Taxonomy" id="2802396"/>
    <lineage>
        <taxon>Bacteria</taxon>
        <taxon>Pseudomonadati</taxon>
        <taxon>Pseudomonadota</taxon>
        <taxon>Alphaproteobacteria</taxon>
        <taxon>Acetobacterales</taxon>
        <taxon>Acidocellaceae</taxon>
        <taxon>Acidisoma</taxon>
    </lineage>
</organism>
<dbReference type="EMBL" id="JAESVB010000002">
    <property type="protein sequence ID" value="MCB8874676.1"/>
    <property type="molecule type" value="Genomic_DNA"/>
</dbReference>
<protein>
    <submittedName>
        <fullName evidence="1">DUF1150 family protein</fullName>
    </submittedName>
</protein>
<dbReference type="InterPro" id="IPR009531">
    <property type="entry name" value="DUF1150"/>
</dbReference>
<name>A0A963YPL3_9PROT</name>
<dbReference type="Proteomes" id="UP000708298">
    <property type="component" value="Unassembled WGS sequence"/>
</dbReference>
<dbReference type="Pfam" id="PF06620">
    <property type="entry name" value="DUF1150"/>
    <property type="match status" value="1"/>
</dbReference>
<evidence type="ECO:0000313" key="1">
    <source>
        <dbReference type="EMBL" id="MCB8874676.1"/>
    </source>
</evidence>
<sequence length="84" mass="9063">MRIQNAVDTGDQVVGQILDIRQITTAQLAQLGVSQLAYIKQIVVGGESVFAIHGADGTPMAVAPNRELAWEAIVEHEMMPTLVH</sequence>
<dbReference type="RefSeq" id="WP_227320341.1">
    <property type="nucleotide sequence ID" value="NZ_JAESVB010000002.1"/>
</dbReference>
<comment type="caution">
    <text evidence="1">The sequence shown here is derived from an EMBL/GenBank/DDBJ whole genome shotgun (WGS) entry which is preliminary data.</text>
</comment>
<reference evidence="1" key="1">
    <citation type="journal article" date="2021" name="Microorganisms">
        <title>Acidisoma silvae sp. nov. and Acidisomacellulosilytica sp. nov., Two Acidophilic Bacteria Isolated from Decaying Wood, Hydrolyzing Cellulose and Producing Poly-3-hydroxybutyrate.</title>
        <authorList>
            <person name="Mieszkin S."/>
            <person name="Pouder E."/>
            <person name="Uroz S."/>
            <person name="Simon-Colin C."/>
            <person name="Alain K."/>
        </authorList>
    </citation>
    <scope>NUCLEOTIDE SEQUENCE</scope>
    <source>
        <strain evidence="1">HW T2.11</strain>
    </source>
</reference>
<accession>A0A963YPL3</accession>
<dbReference type="AlphaFoldDB" id="A0A963YPL3"/>
<gene>
    <name evidence="1" type="ORF">ASILVAE211_05730</name>
</gene>